<dbReference type="EMBL" id="BK032597">
    <property type="protein sequence ID" value="DAF50546.1"/>
    <property type="molecule type" value="Genomic_DNA"/>
</dbReference>
<name>A0A8S5SJ20_9CAUD</name>
<accession>A0A8S5SJ20</accession>
<sequence length="58" mass="6437">MYETLLGLAKEGRLNKRMLDRAVAKGWITKAQEEEILRIAADGREAGEGVNHDRANNG</sequence>
<protein>
    <recommendedName>
        <fullName evidence="2">XkdX family protein</fullName>
    </recommendedName>
</protein>
<reference evidence="1" key="1">
    <citation type="journal article" date="2021" name="Proc. Natl. Acad. Sci. U.S.A.">
        <title>A Catalog of Tens of Thousands of Viruses from Human Metagenomes Reveals Hidden Associations with Chronic Diseases.</title>
        <authorList>
            <person name="Tisza M.J."/>
            <person name="Buck C.B."/>
        </authorList>
    </citation>
    <scope>NUCLEOTIDE SEQUENCE</scope>
    <source>
        <strain evidence="1">CthH09</strain>
    </source>
</reference>
<evidence type="ECO:0000313" key="1">
    <source>
        <dbReference type="EMBL" id="DAF50546.1"/>
    </source>
</evidence>
<organism evidence="1">
    <name type="scientific">Siphoviridae sp. cthH09</name>
    <dbReference type="NCBI Taxonomy" id="2827915"/>
    <lineage>
        <taxon>Viruses</taxon>
        <taxon>Duplodnaviria</taxon>
        <taxon>Heunggongvirae</taxon>
        <taxon>Uroviricota</taxon>
        <taxon>Caudoviricetes</taxon>
    </lineage>
</organism>
<proteinExistence type="predicted"/>
<evidence type="ECO:0008006" key="2">
    <source>
        <dbReference type="Google" id="ProtNLM"/>
    </source>
</evidence>